<feature type="domain" description="3-hydroxyisobutyrate dehydrogenase-like NAD-binding" evidence="6">
    <location>
        <begin position="170"/>
        <end position="288"/>
    </location>
</feature>
<dbReference type="GO" id="GO:0050661">
    <property type="term" value="F:NADP binding"/>
    <property type="evidence" value="ECO:0007669"/>
    <property type="project" value="InterPro"/>
</dbReference>
<dbReference type="PIRSF" id="PIRSF000103">
    <property type="entry name" value="HIBADH"/>
    <property type="match status" value="1"/>
</dbReference>
<organism evidence="7 8">
    <name type="scientific">Emiliania huxleyi (strain CCMP1516)</name>
    <dbReference type="NCBI Taxonomy" id="280463"/>
    <lineage>
        <taxon>Eukaryota</taxon>
        <taxon>Haptista</taxon>
        <taxon>Haptophyta</taxon>
        <taxon>Prymnesiophyceae</taxon>
        <taxon>Isochrysidales</taxon>
        <taxon>Noelaerhabdaceae</taxon>
        <taxon>Emiliania</taxon>
    </lineage>
</organism>
<reference evidence="8" key="1">
    <citation type="journal article" date="2013" name="Nature">
        <title>Pan genome of the phytoplankton Emiliania underpins its global distribution.</title>
        <authorList>
            <person name="Read B.A."/>
            <person name="Kegel J."/>
            <person name="Klute M.J."/>
            <person name="Kuo A."/>
            <person name="Lefebvre S.C."/>
            <person name="Maumus F."/>
            <person name="Mayer C."/>
            <person name="Miller J."/>
            <person name="Monier A."/>
            <person name="Salamov A."/>
            <person name="Young J."/>
            <person name="Aguilar M."/>
            <person name="Claverie J.M."/>
            <person name="Frickenhaus S."/>
            <person name="Gonzalez K."/>
            <person name="Herman E.K."/>
            <person name="Lin Y.C."/>
            <person name="Napier J."/>
            <person name="Ogata H."/>
            <person name="Sarno A.F."/>
            <person name="Shmutz J."/>
            <person name="Schroeder D."/>
            <person name="de Vargas C."/>
            <person name="Verret F."/>
            <person name="von Dassow P."/>
            <person name="Valentin K."/>
            <person name="Van de Peer Y."/>
            <person name="Wheeler G."/>
            <person name="Dacks J.B."/>
            <person name="Delwiche C.F."/>
            <person name="Dyhrman S.T."/>
            <person name="Glockner G."/>
            <person name="John U."/>
            <person name="Richards T."/>
            <person name="Worden A.Z."/>
            <person name="Zhang X."/>
            <person name="Grigoriev I.V."/>
            <person name="Allen A.E."/>
            <person name="Bidle K."/>
            <person name="Borodovsky M."/>
            <person name="Bowler C."/>
            <person name="Brownlee C."/>
            <person name="Cock J.M."/>
            <person name="Elias M."/>
            <person name="Gladyshev V.N."/>
            <person name="Groth M."/>
            <person name="Guda C."/>
            <person name="Hadaegh A."/>
            <person name="Iglesias-Rodriguez M.D."/>
            <person name="Jenkins J."/>
            <person name="Jones B.M."/>
            <person name="Lawson T."/>
            <person name="Leese F."/>
            <person name="Lindquist E."/>
            <person name="Lobanov A."/>
            <person name="Lomsadze A."/>
            <person name="Malik S.B."/>
            <person name="Marsh M.E."/>
            <person name="Mackinder L."/>
            <person name="Mock T."/>
            <person name="Mueller-Roeber B."/>
            <person name="Pagarete A."/>
            <person name="Parker M."/>
            <person name="Probert I."/>
            <person name="Quesneville H."/>
            <person name="Raines C."/>
            <person name="Rensing S.A."/>
            <person name="Riano-Pachon D.M."/>
            <person name="Richier S."/>
            <person name="Rokitta S."/>
            <person name="Shiraiwa Y."/>
            <person name="Soanes D.M."/>
            <person name="van der Giezen M."/>
            <person name="Wahlund T.M."/>
            <person name="Williams B."/>
            <person name="Wilson W."/>
            <person name="Wolfe G."/>
            <person name="Wurch L.L."/>
        </authorList>
    </citation>
    <scope>NUCLEOTIDE SEQUENCE</scope>
</reference>
<name>A0A0D3KF76_EMIH1</name>
<dbReference type="SUPFAM" id="SSF48179">
    <property type="entry name" value="6-phosphogluconate dehydrogenase C-terminal domain-like"/>
    <property type="match status" value="1"/>
</dbReference>
<evidence type="ECO:0000256" key="4">
    <source>
        <dbReference type="PIRSR" id="PIRSR000103-1"/>
    </source>
</evidence>
<dbReference type="InterPro" id="IPR008927">
    <property type="entry name" value="6-PGluconate_DH-like_C_sf"/>
</dbReference>
<proteinExistence type="inferred from homology"/>
<evidence type="ECO:0000256" key="2">
    <source>
        <dbReference type="ARBA" id="ARBA00023002"/>
    </source>
</evidence>
<dbReference type="Pfam" id="PF14833">
    <property type="entry name" value="NAD_binding_11"/>
    <property type="match status" value="1"/>
</dbReference>
<keyword evidence="2" id="KW-0560">Oxidoreductase</keyword>
<dbReference type="InterPro" id="IPR006115">
    <property type="entry name" value="6PGDH_NADP-bd"/>
</dbReference>
<dbReference type="GO" id="GO:0051287">
    <property type="term" value="F:NAD binding"/>
    <property type="evidence" value="ECO:0007669"/>
    <property type="project" value="InterPro"/>
</dbReference>
<dbReference type="KEGG" id="ehx:EMIHUDRAFT_252918"/>
<keyword evidence="3" id="KW-0520">NAD</keyword>
<dbReference type="RefSeq" id="XP_005758954.1">
    <property type="nucleotide sequence ID" value="XM_005758897.1"/>
</dbReference>
<dbReference type="PANTHER" id="PTHR43580:SF2">
    <property type="entry name" value="CYTOKINE-LIKE NUCLEAR FACTOR N-PAC"/>
    <property type="match status" value="1"/>
</dbReference>
<dbReference type="InterPro" id="IPR029154">
    <property type="entry name" value="HIBADH-like_NADP-bd"/>
</dbReference>
<dbReference type="EnsemblProtists" id="EOD06525">
    <property type="protein sequence ID" value="EOD06525"/>
    <property type="gene ID" value="EMIHUDRAFT_68664"/>
</dbReference>
<dbReference type="PANTHER" id="PTHR43580">
    <property type="entry name" value="OXIDOREDUCTASE GLYR1-RELATED"/>
    <property type="match status" value="1"/>
</dbReference>
<dbReference type="AlphaFoldDB" id="A0A0D3KF76"/>
<dbReference type="InterPro" id="IPR036291">
    <property type="entry name" value="NAD(P)-bd_dom_sf"/>
</dbReference>
<dbReference type="STRING" id="2903.R1FFW2"/>
<dbReference type="PaxDb" id="2903-EOD06525"/>
<dbReference type="Pfam" id="PF03446">
    <property type="entry name" value="NAD_binding_2"/>
    <property type="match status" value="1"/>
</dbReference>
<dbReference type="OMA" id="NALGCEY"/>
<dbReference type="HOGENOM" id="CLU_035117_0_0_1"/>
<dbReference type="InterPro" id="IPR015815">
    <property type="entry name" value="HIBADH-related"/>
</dbReference>
<evidence type="ECO:0000313" key="8">
    <source>
        <dbReference type="Proteomes" id="UP000013827"/>
    </source>
</evidence>
<evidence type="ECO:0000259" key="5">
    <source>
        <dbReference type="Pfam" id="PF03446"/>
    </source>
</evidence>
<dbReference type="Gene3D" id="3.40.50.720">
    <property type="entry name" value="NAD(P)-binding Rossmann-like Domain"/>
    <property type="match status" value="1"/>
</dbReference>
<dbReference type="Proteomes" id="UP000013827">
    <property type="component" value="Unassembled WGS sequence"/>
</dbReference>
<evidence type="ECO:0000259" key="6">
    <source>
        <dbReference type="Pfam" id="PF14833"/>
    </source>
</evidence>
<evidence type="ECO:0000256" key="3">
    <source>
        <dbReference type="ARBA" id="ARBA00023027"/>
    </source>
</evidence>
<evidence type="ECO:0008006" key="9">
    <source>
        <dbReference type="Google" id="ProtNLM"/>
    </source>
</evidence>
<dbReference type="GeneID" id="17252739"/>
<reference evidence="7" key="2">
    <citation type="submission" date="2024-10" db="UniProtKB">
        <authorList>
            <consortium name="EnsemblProtists"/>
        </authorList>
    </citation>
    <scope>IDENTIFICATION</scope>
</reference>
<dbReference type="Gene3D" id="1.10.1040.10">
    <property type="entry name" value="N-(1-d-carboxylethyl)-l-norvaline Dehydrogenase, domain 2"/>
    <property type="match status" value="1"/>
</dbReference>
<feature type="active site" evidence="4">
    <location>
        <position position="176"/>
    </location>
</feature>
<dbReference type="KEGG" id="ehx:EMIHUDRAFT_68664"/>
<dbReference type="eggNOG" id="KOG0409">
    <property type="taxonomic scope" value="Eukaryota"/>
</dbReference>
<accession>A0A0D3KF76</accession>
<dbReference type="InterPro" id="IPR013328">
    <property type="entry name" value="6PGD_dom2"/>
</dbReference>
<sequence length="295" mass="30609">MTDSVGFIGLGIMGEGMAKCLLKSGRKLVVWNRSAGKCAALSADHPGAVTAVDSPSAVLAACDLVYCMLSTPDAVKAVYEMEGGVLAGVRAGTKLVDCATLAAEDMVRLEKQVTERGGRFLEAPVSGSKGPAASGQLIFLTAGDEPLFEEIKGTDLEAMGKASFFFGAPGKGARMKLVVNMVMGTMMASLGEGLALCGAAGMDCEQLLKVLDLGVMSNGMFRLKGPKMVQSDHAPNFPLQHAQKDMRLAGELGAQLGLGLPVAAATNAAMLAAREQGLSDEDFSSVYEAQKKTKP</sequence>
<dbReference type="RefSeq" id="XP_005786840.1">
    <property type="nucleotide sequence ID" value="XM_005786783.1"/>
</dbReference>
<dbReference type="GeneID" id="17279685"/>
<dbReference type="GO" id="GO:0016491">
    <property type="term" value="F:oxidoreductase activity"/>
    <property type="evidence" value="ECO:0007669"/>
    <property type="project" value="UniProtKB-KW"/>
</dbReference>
<protein>
    <recommendedName>
        <fullName evidence="9">3-hydroxyisobutyrate dehydrogenase</fullName>
    </recommendedName>
</protein>
<dbReference type="SUPFAM" id="SSF51735">
    <property type="entry name" value="NAD(P)-binding Rossmann-fold domains"/>
    <property type="match status" value="1"/>
</dbReference>
<feature type="domain" description="6-phosphogluconate dehydrogenase NADP-binding" evidence="5">
    <location>
        <begin position="5"/>
        <end position="164"/>
    </location>
</feature>
<dbReference type="EnsemblProtists" id="EOD34411">
    <property type="protein sequence ID" value="EOD34411"/>
    <property type="gene ID" value="EMIHUDRAFT_252918"/>
</dbReference>
<dbReference type="InterPro" id="IPR051265">
    <property type="entry name" value="HIBADH-related_NP60_sf"/>
</dbReference>
<evidence type="ECO:0000313" key="7">
    <source>
        <dbReference type="EnsemblProtists" id="EOD34411"/>
    </source>
</evidence>
<comment type="similarity">
    <text evidence="1">Belongs to the HIBADH-related family. NP60 subfamily.</text>
</comment>
<evidence type="ECO:0000256" key="1">
    <source>
        <dbReference type="ARBA" id="ARBA00007598"/>
    </source>
</evidence>
<keyword evidence="8" id="KW-1185">Reference proteome</keyword>